<feature type="region of interest" description="Disordered" evidence="1">
    <location>
        <begin position="44"/>
        <end position="81"/>
    </location>
</feature>
<feature type="compositionally biased region" description="Acidic residues" evidence="1">
    <location>
        <begin position="56"/>
        <end position="75"/>
    </location>
</feature>
<dbReference type="Proteomes" id="UP000717996">
    <property type="component" value="Unassembled WGS sequence"/>
</dbReference>
<name>A0A9P6XMZ7_RHIOR</name>
<reference evidence="2" key="1">
    <citation type="journal article" date="2020" name="Microb. Genom.">
        <title>Genetic diversity of clinical and environmental Mucorales isolates obtained from an investigation of mucormycosis cases among solid organ transplant recipients.</title>
        <authorList>
            <person name="Nguyen M.H."/>
            <person name="Kaul D."/>
            <person name="Muto C."/>
            <person name="Cheng S.J."/>
            <person name="Richter R.A."/>
            <person name="Bruno V.M."/>
            <person name="Liu G."/>
            <person name="Beyhan S."/>
            <person name="Sundermann A.J."/>
            <person name="Mounaud S."/>
            <person name="Pasculle A.W."/>
            <person name="Nierman W.C."/>
            <person name="Driscoll E."/>
            <person name="Cumbie R."/>
            <person name="Clancy C.J."/>
            <person name="Dupont C.L."/>
        </authorList>
    </citation>
    <scope>NUCLEOTIDE SEQUENCE</scope>
    <source>
        <strain evidence="2">GL16</strain>
    </source>
</reference>
<dbReference type="AlphaFoldDB" id="A0A9P6XMZ7"/>
<evidence type="ECO:0000313" key="3">
    <source>
        <dbReference type="Proteomes" id="UP000717996"/>
    </source>
</evidence>
<evidence type="ECO:0000313" key="2">
    <source>
        <dbReference type="EMBL" id="KAG1524585.1"/>
    </source>
</evidence>
<dbReference type="EMBL" id="JAANIT010010105">
    <property type="protein sequence ID" value="KAG1524585.1"/>
    <property type="molecule type" value="Genomic_DNA"/>
</dbReference>
<comment type="caution">
    <text evidence="2">The sequence shown here is derived from an EMBL/GenBank/DDBJ whole genome shotgun (WGS) entry which is preliminary data.</text>
</comment>
<proteinExistence type="predicted"/>
<gene>
    <name evidence="2" type="ORF">G6F51_014412</name>
</gene>
<evidence type="ECO:0000256" key="1">
    <source>
        <dbReference type="SAM" id="MobiDB-lite"/>
    </source>
</evidence>
<organism evidence="2 3">
    <name type="scientific">Rhizopus oryzae</name>
    <name type="common">Mucormycosis agent</name>
    <name type="synonym">Rhizopus arrhizus var. delemar</name>
    <dbReference type="NCBI Taxonomy" id="64495"/>
    <lineage>
        <taxon>Eukaryota</taxon>
        <taxon>Fungi</taxon>
        <taxon>Fungi incertae sedis</taxon>
        <taxon>Mucoromycota</taxon>
        <taxon>Mucoromycotina</taxon>
        <taxon>Mucoromycetes</taxon>
        <taxon>Mucorales</taxon>
        <taxon>Mucorineae</taxon>
        <taxon>Rhizopodaceae</taxon>
        <taxon>Rhizopus</taxon>
    </lineage>
</organism>
<sequence length="81" mass="9324">MIKNIEEMVIEYSRTPSNAMSNIKKGRKKNTIIKMTNIDEYISTVIPCPDSGNEDKSEDEDPDDENQDDQEDEEQEAGRTR</sequence>
<accession>A0A9P6XMZ7</accession>
<protein>
    <submittedName>
        <fullName evidence="2">Uncharacterized protein</fullName>
    </submittedName>
</protein>